<dbReference type="InterPro" id="IPR022398">
    <property type="entry name" value="Peptidase_S8_His-AS"/>
</dbReference>
<organism evidence="12 13">
    <name type="scientific">Pyricularia oryzae</name>
    <name type="common">Rice blast fungus</name>
    <name type="synonym">Magnaporthe oryzae</name>
    <dbReference type="NCBI Taxonomy" id="318829"/>
    <lineage>
        <taxon>Eukaryota</taxon>
        <taxon>Fungi</taxon>
        <taxon>Dikarya</taxon>
        <taxon>Ascomycota</taxon>
        <taxon>Pezizomycotina</taxon>
        <taxon>Sordariomycetes</taxon>
        <taxon>Sordariomycetidae</taxon>
        <taxon>Magnaporthales</taxon>
        <taxon>Pyriculariaceae</taxon>
        <taxon>Pyricularia</taxon>
    </lineage>
</organism>
<evidence type="ECO:0008006" key="14">
    <source>
        <dbReference type="Google" id="ProtNLM"/>
    </source>
</evidence>
<dbReference type="PANTHER" id="PTHR43806">
    <property type="entry name" value="PEPTIDASE S8"/>
    <property type="match status" value="1"/>
</dbReference>
<feature type="domain" description="C5a peptidase/Subtilisin-like protease SBT2-like Fn3-like" evidence="11">
    <location>
        <begin position="628"/>
        <end position="746"/>
    </location>
</feature>
<evidence type="ECO:0000259" key="10">
    <source>
        <dbReference type="Pfam" id="PF00082"/>
    </source>
</evidence>
<gene>
    <name evidence="12" type="ORF">PoMZ_07807</name>
</gene>
<dbReference type="PROSITE" id="PS00138">
    <property type="entry name" value="SUBTILASE_SER"/>
    <property type="match status" value="1"/>
</dbReference>
<proteinExistence type="inferred from homology"/>
<dbReference type="PROSITE" id="PS51892">
    <property type="entry name" value="SUBTILASE"/>
    <property type="match status" value="1"/>
</dbReference>
<dbReference type="CDD" id="cd02124">
    <property type="entry name" value="PA_PoS1_like"/>
    <property type="match status" value="1"/>
</dbReference>
<evidence type="ECO:0000256" key="6">
    <source>
        <dbReference type="PIRSR" id="PIRSR615500-1"/>
    </source>
</evidence>
<dbReference type="InterPro" id="IPR015500">
    <property type="entry name" value="Peptidase_S8_subtilisin-rel"/>
</dbReference>
<keyword evidence="3 9" id="KW-0732">Signal</keyword>
<dbReference type="PROSITE" id="PS00136">
    <property type="entry name" value="SUBTILASE_ASP"/>
    <property type="match status" value="1"/>
</dbReference>
<feature type="domain" description="Peptidase S8/S53" evidence="10">
    <location>
        <begin position="159"/>
        <end position="591"/>
    </location>
</feature>
<evidence type="ECO:0000313" key="12">
    <source>
        <dbReference type="EMBL" id="QBZ60863.1"/>
    </source>
</evidence>
<dbReference type="InterPro" id="IPR034187">
    <property type="entry name" value="Peptidases_S8_5"/>
</dbReference>
<reference evidence="12 13" key="1">
    <citation type="journal article" date="2019" name="Mol. Biol. Evol.">
        <title>Blast fungal genomes show frequent chromosomal changes, gene gains and losses, and effector gene turnover.</title>
        <authorList>
            <person name="Gomez Luciano L.B."/>
            <person name="Jason Tsai I."/>
            <person name="Chuma I."/>
            <person name="Tosa Y."/>
            <person name="Chen Y.H."/>
            <person name="Li J.Y."/>
            <person name="Li M.Y."/>
            <person name="Jade Lu M.Y."/>
            <person name="Nakayashiki H."/>
            <person name="Li W.H."/>
        </authorList>
    </citation>
    <scope>NUCLEOTIDE SEQUENCE [LARGE SCALE GENOMIC DNA]</scope>
    <source>
        <strain evidence="12">MZ5-1-6</strain>
    </source>
</reference>
<keyword evidence="4 7" id="KW-0378">Hydrolase</keyword>
<keyword evidence="2 7" id="KW-0645">Protease</keyword>
<feature type="active site" description="Charge relay system" evidence="6 7">
    <location>
        <position position="549"/>
    </location>
</feature>
<name>A0A4P7NG53_PYROR</name>
<comment type="similarity">
    <text evidence="1 7 8">Belongs to the peptidase S8 family.</text>
</comment>
<feature type="active site" description="Charge relay system" evidence="6 7">
    <location>
        <position position="220"/>
    </location>
</feature>
<evidence type="ECO:0000256" key="5">
    <source>
        <dbReference type="ARBA" id="ARBA00022825"/>
    </source>
</evidence>
<dbReference type="SUPFAM" id="SSF52743">
    <property type="entry name" value="Subtilisin-like"/>
    <property type="match status" value="1"/>
</dbReference>
<dbReference type="CDD" id="cd07489">
    <property type="entry name" value="Peptidases_S8_5"/>
    <property type="match status" value="1"/>
</dbReference>
<dbReference type="PANTHER" id="PTHR43806:SF66">
    <property type="entry name" value="SERIN ENDOPEPTIDASE"/>
    <property type="match status" value="1"/>
</dbReference>
<sequence>MRISSLLGAALFGTFATAAATSTPVQGSFVVELQDGETSEALYQTLSREDGLKTQERRRFSSKLFNGASFLVSGAEGDSARLLDIIKSKPTVKAVWPVKAMTIDRGEDDKKNGGTVPAAQPLDIIYKRQAADGNSSDVDTFRPHIDTQIDMLHAKGIKGNGKRVAIIDSGVDWKHPALGGCFGPGCVIEGGWDFVGDADFEPGVDVPVEDPDPYDNCEGHGTHVTGIIVAQPNPYGFTGAAPGAKIRMYRAWNCHQKSNTEIYIAAFLRAFDEGADIISLSAGQDGGWEDEPWAMVASRIADAGVPVVVAVGNDGGAGMFYTLNPAAGRSVLGVGSVRNTLLPELVAAGSYSTAEQQNVTFALLQGTPTFPHEMTLPLWAVGNDTASINDACSPLSDNTPDLSDKLVLLRVPDSRATRCYPLDQAANILAKGGRYMAYYVPDNTSFDDQFVYAEGISGVLSVAPFQGAQWIDLLNRGIGVNVTVPGPSAPNTTLIELENKVSGGYMSTFTTWGPTNQLSLKPSVAAPGGSIFGTFPLALGGYRVLSGTSMACPLTAGAFALVGEVRGTMDPKLIAGLLESTAKPLVWFDGTNSYPDKLAPVAQQGAGIIRAFDAAYSKTTLSKANFPLNDTEHFVGTHQFTIENTGSDEATYALGHTRAPTQHTLMTTIDGSLLQDAFPNPMIDTWASLEFSQDSVTVPAGGSAQVEVTFTQPPTTNGLNATLLPIYGGYVNVNSTRGENLVIPYLGAAGSMRATPLLTSNAVYLANGYSTAPANRTYTLTRPSANSTLPIPGKSPNDDVTLPNVYYRLLLGTSIMHVDLVSLDDAKNVGPKTPTGIATMGAVAGWPLRHLSRTQQRAYFVGKLADSTVVPAGSYKIVLTALRVFGDQTKVEDWDFIETVPFNIEYK</sequence>
<dbReference type="InterPro" id="IPR010435">
    <property type="entry name" value="C5a/SBT2-like_Fn3"/>
</dbReference>
<feature type="signal peptide" evidence="9">
    <location>
        <begin position="1"/>
        <end position="20"/>
    </location>
</feature>
<accession>A0A4P7NG53</accession>
<keyword evidence="5 7" id="KW-0720">Serine protease</keyword>
<evidence type="ECO:0000256" key="8">
    <source>
        <dbReference type="RuleBase" id="RU003355"/>
    </source>
</evidence>
<protein>
    <recommendedName>
        <fullName evidence="14">Serin endopeptidase</fullName>
    </recommendedName>
</protein>
<dbReference type="PROSITE" id="PS00137">
    <property type="entry name" value="SUBTILASE_HIS"/>
    <property type="match status" value="1"/>
</dbReference>
<dbReference type="PRINTS" id="PR00723">
    <property type="entry name" value="SUBTILISIN"/>
</dbReference>
<dbReference type="InterPro" id="IPR050131">
    <property type="entry name" value="Peptidase_S8_subtilisin-like"/>
</dbReference>
<evidence type="ECO:0000256" key="2">
    <source>
        <dbReference type="ARBA" id="ARBA00022670"/>
    </source>
</evidence>
<dbReference type="InterPro" id="IPR023828">
    <property type="entry name" value="Peptidase_S8_Ser-AS"/>
</dbReference>
<evidence type="ECO:0000256" key="4">
    <source>
        <dbReference type="ARBA" id="ARBA00022801"/>
    </source>
</evidence>
<evidence type="ECO:0000256" key="3">
    <source>
        <dbReference type="ARBA" id="ARBA00022729"/>
    </source>
</evidence>
<evidence type="ECO:0000256" key="9">
    <source>
        <dbReference type="SAM" id="SignalP"/>
    </source>
</evidence>
<dbReference type="Pfam" id="PF00082">
    <property type="entry name" value="Peptidase_S8"/>
    <property type="match status" value="1"/>
</dbReference>
<evidence type="ECO:0000256" key="7">
    <source>
        <dbReference type="PROSITE-ProRule" id="PRU01240"/>
    </source>
</evidence>
<evidence type="ECO:0000256" key="1">
    <source>
        <dbReference type="ARBA" id="ARBA00011073"/>
    </source>
</evidence>
<dbReference type="AlphaFoldDB" id="A0A4P7NG53"/>
<dbReference type="GO" id="GO:0006508">
    <property type="term" value="P:proteolysis"/>
    <property type="evidence" value="ECO:0007669"/>
    <property type="project" value="UniProtKB-KW"/>
</dbReference>
<evidence type="ECO:0000259" key="11">
    <source>
        <dbReference type="Pfam" id="PF06280"/>
    </source>
</evidence>
<dbReference type="InterPro" id="IPR023827">
    <property type="entry name" value="Peptidase_S8_Asp-AS"/>
</dbReference>
<dbReference type="GO" id="GO:0004252">
    <property type="term" value="F:serine-type endopeptidase activity"/>
    <property type="evidence" value="ECO:0007669"/>
    <property type="project" value="UniProtKB-UniRule"/>
</dbReference>
<feature type="chain" id="PRO_5020228372" description="Serin endopeptidase" evidence="9">
    <location>
        <begin position="21"/>
        <end position="907"/>
    </location>
</feature>
<dbReference type="Proteomes" id="UP000294847">
    <property type="component" value="Chromosome 4"/>
</dbReference>
<dbReference type="Gene3D" id="2.60.40.1710">
    <property type="entry name" value="Subtilisin-like superfamily"/>
    <property type="match status" value="1"/>
</dbReference>
<dbReference type="GO" id="GO:0016020">
    <property type="term" value="C:membrane"/>
    <property type="evidence" value="ECO:0007669"/>
    <property type="project" value="InterPro"/>
</dbReference>
<dbReference type="InterPro" id="IPR000209">
    <property type="entry name" value="Peptidase_S8/S53_dom"/>
</dbReference>
<evidence type="ECO:0000313" key="13">
    <source>
        <dbReference type="Proteomes" id="UP000294847"/>
    </source>
</evidence>
<feature type="active site" description="Charge relay system" evidence="6 7">
    <location>
        <position position="168"/>
    </location>
</feature>
<dbReference type="Gene3D" id="3.40.50.200">
    <property type="entry name" value="Peptidase S8/S53 domain"/>
    <property type="match status" value="2"/>
</dbReference>
<dbReference type="InterPro" id="IPR036852">
    <property type="entry name" value="Peptidase_S8/S53_dom_sf"/>
</dbReference>
<dbReference type="EMBL" id="CP034207">
    <property type="protein sequence ID" value="QBZ60863.1"/>
    <property type="molecule type" value="Genomic_DNA"/>
</dbReference>
<dbReference type="Pfam" id="PF06280">
    <property type="entry name" value="fn3_5"/>
    <property type="match status" value="1"/>
</dbReference>